<dbReference type="InParanoid" id="A0A0D0AVP4"/>
<evidence type="ECO:0000313" key="2">
    <source>
        <dbReference type="Proteomes" id="UP000054485"/>
    </source>
</evidence>
<dbReference type="AlphaFoldDB" id="A0A0D0AVP4"/>
<organism evidence="1 2">
    <name type="scientific">Suillus luteus UH-Slu-Lm8-n1</name>
    <dbReference type="NCBI Taxonomy" id="930992"/>
    <lineage>
        <taxon>Eukaryota</taxon>
        <taxon>Fungi</taxon>
        <taxon>Dikarya</taxon>
        <taxon>Basidiomycota</taxon>
        <taxon>Agaricomycotina</taxon>
        <taxon>Agaricomycetes</taxon>
        <taxon>Agaricomycetidae</taxon>
        <taxon>Boletales</taxon>
        <taxon>Suillineae</taxon>
        <taxon>Suillaceae</taxon>
        <taxon>Suillus</taxon>
    </lineage>
</organism>
<feature type="non-terminal residue" evidence="1">
    <location>
        <position position="1"/>
    </location>
</feature>
<dbReference type="STRING" id="930992.A0A0D0AVP4"/>
<accession>A0A0D0AVP4</accession>
<dbReference type="EMBL" id="KN835167">
    <property type="protein sequence ID" value="KIK45806.1"/>
    <property type="molecule type" value="Genomic_DNA"/>
</dbReference>
<keyword evidence="2" id="KW-1185">Reference proteome</keyword>
<sequence>LTQYFTEALQKHTSDVEVPNLQAIAKDRHVGATPGMCWVTIAIAVQCEQNKARAVGKQR</sequence>
<protein>
    <submittedName>
        <fullName evidence="1">Uncharacterized protein</fullName>
    </submittedName>
</protein>
<dbReference type="HOGENOM" id="CLU_2967555_0_0_1"/>
<gene>
    <name evidence="1" type="ORF">CY34DRAFT_77208</name>
</gene>
<dbReference type="SUPFAM" id="SSF116907">
    <property type="entry name" value="Hook domain"/>
    <property type="match status" value="1"/>
</dbReference>
<dbReference type="Proteomes" id="UP000054485">
    <property type="component" value="Unassembled WGS sequence"/>
</dbReference>
<dbReference type="OrthoDB" id="49395at2759"/>
<reference evidence="2" key="2">
    <citation type="submission" date="2015-01" db="EMBL/GenBank/DDBJ databases">
        <title>Evolutionary Origins and Diversification of the Mycorrhizal Mutualists.</title>
        <authorList>
            <consortium name="DOE Joint Genome Institute"/>
            <consortium name="Mycorrhizal Genomics Consortium"/>
            <person name="Kohler A."/>
            <person name="Kuo A."/>
            <person name="Nagy L.G."/>
            <person name="Floudas D."/>
            <person name="Copeland A."/>
            <person name="Barry K.W."/>
            <person name="Cichocki N."/>
            <person name="Veneault-Fourrey C."/>
            <person name="LaButti K."/>
            <person name="Lindquist E.A."/>
            <person name="Lipzen A."/>
            <person name="Lundell T."/>
            <person name="Morin E."/>
            <person name="Murat C."/>
            <person name="Riley R."/>
            <person name="Ohm R."/>
            <person name="Sun H."/>
            <person name="Tunlid A."/>
            <person name="Henrissat B."/>
            <person name="Grigoriev I.V."/>
            <person name="Hibbett D.S."/>
            <person name="Martin F."/>
        </authorList>
    </citation>
    <scope>NUCLEOTIDE SEQUENCE [LARGE SCALE GENOMIC DNA]</scope>
    <source>
        <strain evidence="2">UH-Slu-Lm8-n1</strain>
    </source>
</reference>
<dbReference type="InterPro" id="IPR036872">
    <property type="entry name" value="CH_dom_sf"/>
</dbReference>
<reference evidence="1 2" key="1">
    <citation type="submission" date="2014-04" db="EMBL/GenBank/DDBJ databases">
        <authorList>
            <consortium name="DOE Joint Genome Institute"/>
            <person name="Kuo A."/>
            <person name="Ruytinx J."/>
            <person name="Rineau F."/>
            <person name="Colpaert J."/>
            <person name="Kohler A."/>
            <person name="Nagy L.G."/>
            <person name="Floudas D."/>
            <person name="Copeland A."/>
            <person name="Barry K.W."/>
            <person name="Cichocki N."/>
            <person name="Veneault-Fourrey C."/>
            <person name="LaButti K."/>
            <person name="Lindquist E.A."/>
            <person name="Lipzen A."/>
            <person name="Lundell T."/>
            <person name="Morin E."/>
            <person name="Murat C."/>
            <person name="Sun H."/>
            <person name="Tunlid A."/>
            <person name="Henrissat B."/>
            <person name="Grigoriev I.V."/>
            <person name="Hibbett D.S."/>
            <person name="Martin F."/>
            <person name="Nordberg H.P."/>
            <person name="Cantor M.N."/>
            <person name="Hua S.X."/>
        </authorList>
    </citation>
    <scope>NUCLEOTIDE SEQUENCE [LARGE SCALE GENOMIC DNA]</scope>
    <source>
        <strain evidence="1 2">UH-Slu-Lm8-n1</strain>
    </source>
</reference>
<evidence type="ECO:0000313" key="1">
    <source>
        <dbReference type="EMBL" id="KIK45806.1"/>
    </source>
</evidence>
<name>A0A0D0AVP4_9AGAM</name>
<dbReference type="Gene3D" id="1.10.418.10">
    <property type="entry name" value="Calponin-like domain"/>
    <property type="match status" value="1"/>
</dbReference>
<proteinExistence type="predicted"/>